<sequence>MRNIAAFLPLFLLLGSGLCQAQSKSSAQQAFSLAEEAHKATPANYRSPLDALRRLKPDPSDQLGENMFYQAMMTYQSFAGNYDSALYYADMRYQRHLAGMTLKEPNTAFLSGMSIRVAKDVLLREIREHQVVMMNEAHHLPSHRAFVLNLLDDLQKQGFHHLAMETLSADQLSPMLERGYPLYESGFYQREPLFGELMRQALKKGFKLVAYESETPCPPSQGKDRSFCNRFRDSIQAVNLARWVQNNPDEKLFVYAGYSHIYESTKDEWIHMAQFFQQMTGIDPLTIDQTLMNEHQEPRLEDPRYAALTAARSIQVPVVLQQQGSSWSHSDEVDITVFHPRYSKRSSIIPRYQDKSNRPGFYLLHNQRRPILLSRQPGQTPFPSELIPANTHMILAYYKGEEGNRIPADVVELKKDQPETILFLYPAAYEIVYLNEQGERILFRDMVIR</sequence>
<gene>
    <name evidence="2" type="ORF">ADICEAN_00269</name>
</gene>
<evidence type="ECO:0000313" key="2">
    <source>
        <dbReference type="EMBL" id="EMR04511.1"/>
    </source>
</evidence>
<keyword evidence="1" id="KW-0732">Signal</keyword>
<dbReference type="STRING" id="1279009.ADICEAN_00269"/>
<feature type="chain" id="PRO_5004082012" evidence="1">
    <location>
        <begin position="22"/>
        <end position="449"/>
    </location>
</feature>
<evidence type="ECO:0000313" key="3">
    <source>
        <dbReference type="Proteomes" id="UP000011910"/>
    </source>
</evidence>
<accession>M7NBD2</accession>
<reference evidence="2 3" key="1">
    <citation type="journal article" date="2013" name="Genome Announc.">
        <title>Draft Genome Sequence of Cesiribacter andamanensis Strain AMV16T, Isolated from a Soil Sample from a Mud Volcano in the Andaman Islands, India.</title>
        <authorList>
            <person name="Shivaji S."/>
            <person name="Ara S."/>
            <person name="Begum Z."/>
            <person name="Srinivas T.N."/>
            <person name="Singh A."/>
            <person name="Kumar Pinnaka A."/>
        </authorList>
    </citation>
    <scope>NUCLEOTIDE SEQUENCE [LARGE SCALE GENOMIC DNA]</scope>
    <source>
        <strain evidence="2 3">AMV16</strain>
    </source>
</reference>
<dbReference type="SUPFAM" id="SSF159501">
    <property type="entry name" value="EreA/ChaN-like"/>
    <property type="match status" value="1"/>
</dbReference>
<comment type="caution">
    <text evidence="2">The sequence shown here is derived from an EMBL/GenBank/DDBJ whole genome shotgun (WGS) entry which is preliminary data.</text>
</comment>
<dbReference type="RefSeq" id="WP_009193679.1">
    <property type="nucleotide sequence ID" value="NZ_AODQ01000004.1"/>
</dbReference>
<organism evidence="2 3">
    <name type="scientific">Cesiribacter andamanensis AMV16</name>
    <dbReference type="NCBI Taxonomy" id="1279009"/>
    <lineage>
        <taxon>Bacteria</taxon>
        <taxon>Pseudomonadati</taxon>
        <taxon>Bacteroidota</taxon>
        <taxon>Cytophagia</taxon>
        <taxon>Cytophagales</taxon>
        <taxon>Cesiribacteraceae</taxon>
        <taxon>Cesiribacter</taxon>
    </lineage>
</organism>
<dbReference type="Proteomes" id="UP000011910">
    <property type="component" value="Unassembled WGS sequence"/>
</dbReference>
<name>M7NBD2_9BACT</name>
<dbReference type="AlphaFoldDB" id="M7NBD2"/>
<keyword evidence="3" id="KW-1185">Reference proteome</keyword>
<feature type="signal peptide" evidence="1">
    <location>
        <begin position="1"/>
        <end position="21"/>
    </location>
</feature>
<dbReference type="eggNOG" id="ENOG502Z7PQ">
    <property type="taxonomic scope" value="Bacteria"/>
</dbReference>
<proteinExistence type="predicted"/>
<evidence type="ECO:0000256" key="1">
    <source>
        <dbReference type="SAM" id="SignalP"/>
    </source>
</evidence>
<protein>
    <submittedName>
        <fullName evidence="2">Uncharacterized protein</fullName>
    </submittedName>
</protein>
<dbReference type="OrthoDB" id="277629at2"/>
<dbReference type="EMBL" id="AODQ01000004">
    <property type="protein sequence ID" value="EMR04511.1"/>
    <property type="molecule type" value="Genomic_DNA"/>
</dbReference>